<dbReference type="InterPro" id="IPR036188">
    <property type="entry name" value="FAD/NAD-bd_sf"/>
</dbReference>
<evidence type="ECO:0000259" key="4">
    <source>
        <dbReference type="PROSITE" id="PS00624"/>
    </source>
</evidence>
<dbReference type="PROSITE" id="PS00624">
    <property type="entry name" value="GMC_OXRED_2"/>
    <property type="match status" value="1"/>
</dbReference>
<dbReference type="PANTHER" id="PTHR11552:SF210">
    <property type="entry name" value="GLUCOSE-METHANOL-CHOLINE OXIDOREDUCTASE N-TERMINAL DOMAIN-CONTAINING PROTEIN-RELATED"/>
    <property type="match status" value="1"/>
</dbReference>
<dbReference type="PIRSF" id="PIRSF000137">
    <property type="entry name" value="Alcohol_oxidase"/>
    <property type="match status" value="1"/>
</dbReference>
<reference evidence="5 6" key="1">
    <citation type="submission" date="2023-08" db="EMBL/GenBank/DDBJ databases">
        <title>Black Yeasts Isolated from many extreme environments.</title>
        <authorList>
            <person name="Coleine C."/>
            <person name="Stajich J.E."/>
            <person name="Selbmann L."/>
        </authorList>
    </citation>
    <scope>NUCLEOTIDE SEQUENCE [LARGE SCALE GENOMIC DNA]</scope>
    <source>
        <strain evidence="5 6">CCFEE 5885</strain>
    </source>
</reference>
<comment type="similarity">
    <text evidence="1 2">Belongs to the GMC oxidoreductase family.</text>
</comment>
<dbReference type="InterPro" id="IPR012132">
    <property type="entry name" value="GMC_OxRdtase"/>
</dbReference>
<dbReference type="Gene3D" id="3.50.50.60">
    <property type="entry name" value="FAD/NAD(P)-binding domain"/>
    <property type="match status" value="1"/>
</dbReference>
<evidence type="ECO:0000313" key="6">
    <source>
        <dbReference type="Proteomes" id="UP001345013"/>
    </source>
</evidence>
<dbReference type="SUPFAM" id="SSF51905">
    <property type="entry name" value="FAD/NAD(P)-binding domain"/>
    <property type="match status" value="1"/>
</dbReference>
<feature type="domain" description="Glucose-methanol-choline oxidoreductase N-terminal" evidence="4">
    <location>
        <begin position="332"/>
        <end position="346"/>
    </location>
</feature>
<name>A0ABR0JZ72_9EURO</name>
<keyword evidence="2" id="KW-0285">Flavoprotein</keyword>
<dbReference type="Pfam" id="PF05199">
    <property type="entry name" value="GMC_oxred_C"/>
    <property type="match status" value="1"/>
</dbReference>
<dbReference type="InterPro" id="IPR000172">
    <property type="entry name" value="GMC_OxRdtase_N"/>
</dbReference>
<evidence type="ECO:0000259" key="3">
    <source>
        <dbReference type="PROSITE" id="PS00623"/>
    </source>
</evidence>
<proteinExistence type="inferred from homology"/>
<dbReference type="PROSITE" id="PS00623">
    <property type="entry name" value="GMC_OXRED_1"/>
    <property type="match status" value="1"/>
</dbReference>
<evidence type="ECO:0000313" key="5">
    <source>
        <dbReference type="EMBL" id="KAK5079892.1"/>
    </source>
</evidence>
<keyword evidence="2" id="KW-0274">FAD</keyword>
<dbReference type="Pfam" id="PF00732">
    <property type="entry name" value="GMC_oxred_N"/>
    <property type="match status" value="1"/>
</dbReference>
<organism evidence="5 6">
    <name type="scientific">Lithohypha guttulata</name>
    <dbReference type="NCBI Taxonomy" id="1690604"/>
    <lineage>
        <taxon>Eukaryota</taxon>
        <taxon>Fungi</taxon>
        <taxon>Dikarya</taxon>
        <taxon>Ascomycota</taxon>
        <taxon>Pezizomycotina</taxon>
        <taxon>Eurotiomycetes</taxon>
        <taxon>Chaetothyriomycetidae</taxon>
        <taxon>Chaetothyriales</taxon>
        <taxon>Trichomeriaceae</taxon>
        <taxon>Lithohypha</taxon>
    </lineage>
</organism>
<gene>
    <name evidence="5" type="ORF">LTR24_008826</name>
</gene>
<feature type="domain" description="Glucose-methanol-choline oxidoreductase N-terminal" evidence="3">
    <location>
        <begin position="140"/>
        <end position="163"/>
    </location>
</feature>
<dbReference type="EMBL" id="JAVRRG010000165">
    <property type="protein sequence ID" value="KAK5079892.1"/>
    <property type="molecule type" value="Genomic_DNA"/>
</dbReference>
<evidence type="ECO:0000256" key="2">
    <source>
        <dbReference type="RuleBase" id="RU003968"/>
    </source>
</evidence>
<evidence type="ECO:0000256" key="1">
    <source>
        <dbReference type="ARBA" id="ARBA00010790"/>
    </source>
</evidence>
<dbReference type="Proteomes" id="UP001345013">
    <property type="component" value="Unassembled WGS sequence"/>
</dbReference>
<sequence length="661" mass="71562">MGNIEILRVVPAHATHFKYSNSQAATKMTTNGVNGASGTNGVHKHSNVIPAADFVQLEYDYLILGGGTAGLAVAARLSENPDVTVGVIEAGKNKLDDPFVDIPAMFLQMFNNEEYDWKYMTTPQVGASGKREKEHHVVRGKMLGGSSGINYMMYVRGSDADYDDWATILEDEAWSSKSMKQYMRKHQTLEPVGEKVTDRSTMPFVGENHGTSGPVHTSFNEWKLDIEDDVVKAADEVTGYTKKPMDPWSGDHNGFYHTLAAIGRSGTGKGKRSYAARGYLEKNASRTNLKATTEALVTKITLDGDKATGATFKNAGQEYTVKAKREVIVCGGTIATPQILELSGIGDPSILSQAGIECKIENKAIGENLQDHVVIGLVAETKEGITTLDSIARPEVLEHAMKAYTEEGGGPLACTSTVQGFFPFNKFASEQEVNDAIASIEGIEDQTPFAKKQRETVITHLKDPNSANLQLVLVAATADMKESQRDQSKLFPPLQDPNGANGITLACCLQYPASRGSVHVRSSNPEDQPAIDPAWLTHQADIDVLAAGMKFLHQTANAEPLASKLGKRIAPTPSLDLTKTEDCKKAVLEWYMSEYHPCGSVAMGDALDSRLRVKGVKNLRVADASVFPGNVSGNIVSSVYMVAEKAADLIKDDWDYGVLKA</sequence>
<dbReference type="PANTHER" id="PTHR11552">
    <property type="entry name" value="GLUCOSE-METHANOL-CHOLINE GMC OXIDOREDUCTASE"/>
    <property type="match status" value="1"/>
</dbReference>
<keyword evidence="6" id="KW-1185">Reference proteome</keyword>
<dbReference type="Gene3D" id="3.30.560.10">
    <property type="entry name" value="Glucose Oxidase, domain 3"/>
    <property type="match status" value="1"/>
</dbReference>
<dbReference type="SUPFAM" id="SSF54373">
    <property type="entry name" value="FAD-linked reductases, C-terminal domain"/>
    <property type="match status" value="1"/>
</dbReference>
<accession>A0ABR0JZ72</accession>
<dbReference type="InterPro" id="IPR007867">
    <property type="entry name" value="GMC_OxRtase_C"/>
</dbReference>
<comment type="caution">
    <text evidence="5">The sequence shown here is derived from an EMBL/GenBank/DDBJ whole genome shotgun (WGS) entry which is preliminary data.</text>
</comment>
<protein>
    <recommendedName>
        <fullName evidence="3 4">Glucose-methanol-choline oxidoreductase N-terminal domain-containing protein</fullName>
    </recommendedName>
</protein>